<dbReference type="Proteomes" id="UP000299102">
    <property type="component" value="Unassembled WGS sequence"/>
</dbReference>
<keyword evidence="2" id="KW-1185">Reference proteome</keyword>
<protein>
    <recommendedName>
        <fullName evidence="3">Mos1 transposase HTH domain-containing protein</fullName>
    </recommendedName>
</protein>
<gene>
    <name evidence="1" type="ORF">EVAR_48372_1</name>
</gene>
<accession>A0A4C1WLU7</accession>
<dbReference type="OrthoDB" id="10017160at2759"/>
<name>A0A4C1WLU7_EUMVA</name>
<evidence type="ECO:0008006" key="3">
    <source>
        <dbReference type="Google" id="ProtNLM"/>
    </source>
</evidence>
<comment type="caution">
    <text evidence="1">The sequence shown here is derived from an EMBL/GenBank/DDBJ whole genome shotgun (WGS) entry which is preliminary data.</text>
</comment>
<sequence length="209" mass="23596">MIFVVVCHLSEQESYNRLQLVFHHQAPSLATVYNWFNEFKRGRSNLTDDLPEGRPPTAMTEDNTSAVRLLIWTSMAIGMSNVTVFIFCQNRTLKETITVSQNLKCDDNGDSSQKKTLLTRFNGREYRREGTSTAVVFHPLSESSGGSFPLYHITSPLHQAIYPSISPSLSPTDILFVPKRQAMIPLWLEVSMGDGDHLLSASLHVRWPL</sequence>
<proteinExistence type="predicted"/>
<dbReference type="AlphaFoldDB" id="A0A4C1WLU7"/>
<evidence type="ECO:0000313" key="2">
    <source>
        <dbReference type="Proteomes" id="UP000299102"/>
    </source>
</evidence>
<reference evidence="1 2" key="1">
    <citation type="journal article" date="2019" name="Commun. Biol.">
        <title>The bagworm genome reveals a unique fibroin gene that provides high tensile strength.</title>
        <authorList>
            <person name="Kono N."/>
            <person name="Nakamura H."/>
            <person name="Ohtoshi R."/>
            <person name="Tomita M."/>
            <person name="Numata K."/>
            <person name="Arakawa K."/>
        </authorList>
    </citation>
    <scope>NUCLEOTIDE SEQUENCE [LARGE SCALE GENOMIC DNA]</scope>
</reference>
<evidence type="ECO:0000313" key="1">
    <source>
        <dbReference type="EMBL" id="GBP51279.1"/>
    </source>
</evidence>
<dbReference type="EMBL" id="BGZK01000578">
    <property type="protein sequence ID" value="GBP51279.1"/>
    <property type="molecule type" value="Genomic_DNA"/>
</dbReference>
<organism evidence="1 2">
    <name type="scientific">Eumeta variegata</name>
    <name type="common">Bagworm moth</name>
    <name type="synonym">Eumeta japonica</name>
    <dbReference type="NCBI Taxonomy" id="151549"/>
    <lineage>
        <taxon>Eukaryota</taxon>
        <taxon>Metazoa</taxon>
        <taxon>Ecdysozoa</taxon>
        <taxon>Arthropoda</taxon>
        <taxon>Hexapoda</taxon>
        <taxon>Insecta</taxon>
        <taxon>Pterygota</taxon>
        <taxon>Neoptera</taxon>
        <taxon>Endopterygota</taxon>
        <taxon>Lepidoptera</taxon>
        <taxon>Glossata</taxon>
        <taxon>Ditrysia</taxon>
        <taxon>Tineoidea</taxon>
        <taxon>Psychidae</taxon>
        <taxon>Oiketicinae</taxon>
        <taxon>Eumeta</taxon>
    </lineage>
</organism>